<sequence>MHVITALYPGIIMAPKSTRNINSNAQRSYHYR</sequence>
<reference evidence="1" key="2">
    <citation type="journal article" date="2015" name="Fish Shellfish Immunol.">
        <title>Early steps in the European eel (Anguilla anguilla)-Vibrio vulnificus interaction in the gills: Role of the RtxA13 toxin.</title>
        <authorList>
            <person name="Callol A."/>
            <person name="Pajuelo D."/>
            <person name="Ebbesson L."/>
            <person name="Teles M."/>
            <person name="MacKenzie S."/>
            <person name="Amaro C."/>
        </authorList>
    </citation>
    <scope>NUCLEOTIDE SEQUENCE</scope>
</reference>
<reference evidence="1" key="1">
    <citation type="submission" date="2014-11" db="EMBL/GenBank/DDBJ databases">
        <authorList>
            <person name="Amaro Gonzalez C."/>
        </authorList>
    </citation>
    <scope>NUCLEOTIDE SEQUENCE</scope>
</reference>
<dbReference type="AlphaFoldDB" id="A0A0E9TCN9"/>
<evidence type="ECO:0000313" key="1">
    <source>
        <dbReference type="EMBL" id="JAH51212.1"/>
    </source>
</evidence>
<name>A0A0E9TCN9_ANGAN</name>
<proteinExistence type="predicted"/>
<dbReference type="EMBL" id="GBXM01057365">
    <property type="protein sequence ID" value="JAH51212.1"/>
    <property type="molecule type" value="Transcribed_RNA"/>
</dbReference>
<organism evidence="1">
    <name type="scientific">Anguilla anguilla</name>
    <name type="common">European freshwater eel</name>
    <name type="synonym">Muraena anguilla</name>
    <dbReference type="NCBI Taxonomy" id="7936"/>
    <lineage>
        <taxon>Eukaryota</taxon>
        <taxon>Metazoa</taxon>
        <taxon>Chordata</taxon>
        <taxon>Craniata</taxon>
        <taxon>Vertebrata</taxon>
        <taxon>Euteleostomi</taxon>
        <taxon>Actinopterygii</taxon>
        <taxon>Neopterygii</taxon>
        <taxon>Teleostei</taxon>
        <taxon>Anguilliformes</taxon>
        <taxon>Anguillidae</taxon>
        <taxon>Anguilla</taxon>
    </lineage>
</organism>
<accession>A0A0E9TCN9</accession>
<protein>
    <submittedName>
        <fullName evidence="1">Uncharacterized protein</fullName>
    </submittedName>
</protein>